<name>A0A8X6XPA7_9ARAC</name>
<protein>
    <submittedName>
        <fullName evidence="2">Uncharacterized protein</fullName>
    </submittedName>
</protein>
<dbReference type="AlphaFoldDB" id="A0A8X6XPA7"/>
<evidence type="ECO:0000313" key="3">
    <source>
        <dbReference type="Proteomes" id="UP000886998"/>
    </source>
</evidence>
<accession>A0A8X6XPA7</accession>
<dbReference type="OrthoDB" id="6783748at2759"/>
<reference evidence="2" key="1">
    <citation type="submission" date="2020-08" db="EMBL/GenBank/DDBJ databases">
        <title>Multicomponent nature underlies the extraordinary mechanical properties of spider dragline silk.</title>
        <authorList>
            <person name="Kono N."/>
            <person name="Nakamura H."/>
            <person name="Mori M."/>
            <person name="Yoshida Y."/>
            <person name="Ohtoshi R."/>
            <person name="Malay A.D."/>
            <person name="Moran D.A.P."/>
            <person name="Tomita M."/>
            <person name="Numata K."/>
            <person name="Arakawa K."/>
        </authorList>
    </citation>
    <scope>NUCLEOTIDE SEQUENCE</scope>
</reference>
<organism evidence="2 3">
    <name type="scientific">Trichonephila inaurata madagascariensis</name>
    <dbReference type="NCBI Taxonomy" id="2747483"/>
    <lineage>
        <taxon>Eukaryota</taxon>
        <taxon>Metazoa</taxon>
        <taxon>Ecdysozoa</taxon>
        <taxon>Arthropoda</taxon>
        <taxon>Chelicerata</taxon>
        <taxon>Arachnida</taxon>
        <taxon>Araneae</taxon>
        <taxon>Araneomorphae</taxon>
        <taxon>Entelegynae</taxon>
        <taxon>Araneoidea</taxon>
        <taxon>Nephilidae</taxon>
        <taxon>Trichonephila</taxon>
        <taxon>Trichonephila inaurata</taxon>
    </lineage>
</organism>
<comment type="caution">
    <text evidence="2">The sequence shown here is derived from an EMBL/GenBank/DDBJ whole genome shotgun (WGS) entry which is preliminary data.</text>
</comment>
<gene>
    <name evidence="2" type="ORF">TNIN_5961</name>
</gene>
<sequence length="107" mass="11739">MRDPSPDAVAVGDKGVIESKVPTCQPPLLTKQTQPATNHINATTPDQKPSVSPSRHNFPVEIKDMFVWAGSSHSIAGRRCTRNLRIRTPLPGNDISYRLGGWSADHR</sequence>
<proteinExistence type="predicted"/>
<dbReference type="EMBL" id="BMAV01011142">
    <property type="protein sequence ID" value="GFY56773.1"/>
    <property type="molecule type" value="Genomic_DNA"/>
</dbReference>
<evidence type="ECO:0000256" key="1">
    <source>
        <dbReference type="SAM" id="MobiDB-lite"/>
    </source>
</evidence>
<feature type="region of interest" description="Disordered" evidence="1">
    <location>
        <begin position="1"/>
        <end position="55"/>
    </location>
</feature>
<keyword evidence="3" id="KW-1185">Reference proteome</keyword>
<feature type="compositionally biased region" description="Polar residues" evidence="1">
    <location>
        <begin position="30"/>
        <end position="55"/>
    </location>
</feature>
<dbReference type="Proteomes" id="UP000886998">
    <property type="component" value="Unassembled WGS sequence"/>
</dbReference>
<evidence type="ECO:0000313" key="2">
    <source>
        <dbReference type="EMBL" id="GFY56773.1"/>
    </source>
</evidence>